<proteinExistence type="predicted"/>
<reference evidence="7" key="1">
    <citation type="journal article" date="2019" name="Int. J. Syst. Evol. Microbiol.">
        <title>The Global Catalogue of Microorganisms (GCM) 10K type strain sequencing project: providing services to taxonomists for standard genome sequencing and annotation.</title>
        <authorList>
            <consortium name="The Broad Institute Genomics Platform"/>
            <consortium name="The Broad Institute Genome Sequencing Center for Infectious Disease"/>
            <person name="Wu L."/>
            <person name="Ma J."/>
        </authorList>
    </citation>
    <scope>NUCLEOTIDE SEQUENCE [LARGE SCALE GENOMIC DNA]</scope>
    <source>
        <strain evidence="7">JCM 18956</strain>
    </source>
</reference>
<sequence>MTSPAVPAPTVAPDRRAALKARHRSAILAAARELVDERGGPQFTVDELAERADVARRTIFNHFASLDEVLLRLCGDALDVLIDDFVATVAAAPVGEGTRASLFDDIASSIRSTDLPGAIASITIVFGPPDPDDPRGRALSDEAFARVAARLLDEVVPRNPGVDRLEAEILVGSLINGIIVVAGHWVRSTGIRLDDEGRDAWQGLLTTMIESVRSGYRPTS</sequence>
<protein>
    <recommendedName>
        <fullName evidence="5">HTH tetR-type domain-containing protein</fullName>
    </recommendedName>
</protein>
<comment type="caution">
    <text evidence="6">The sequence shown here is derived from an EMBL/GenBank/DDBJ whole genome shotgun (WGS) entry which is preliminary data.</text>
</comment>
<evidence type="ECO:0000256" key="4">
    <source>
        <dbReference type="PROSITE-ProRule" id="PRU00335"/>
    </source>
</evidence>
<feature type="domain" description="HTH tetR-type" evidence="5">
    <location>
        <begin position="21"/>
        <end position="81"/>
    </location>
</feature>
<evidence type="ECO:0000313" key="7">
    <source>
        <dbReference type="Proteomes" id="UP001501295"/>
    </source>
</evidence>
<keyword evidence="2 4" id="KW-0238">DNA-binding</keyword>
<dbReference type="SUPFAM" id="SSF46689">
    <property type="entry name" value="Homeodomain-like"/>
    <property type="match status" value="1"/>
</dbReference>
<dbReference type="PANTHER" id="PTHR30055">
    <property type="entry name" value="HTH-TYPE TRANSCRIPTIONAL REGULATOR RUTR"/>
    <property type="match status" value="1"/>
</dbReference>
<dbReference type="PRINTS" id="PR00455">
    <property type="entry name" value="HTHTETR"/>
</dbReference>
<evidence type="ECO:0000256" key="2">
    <source>
        <dbReference type="ARBA" id="ARBA00023125"/>
    </source>
</evidence>
<feature type="DNA-binding region" description="H-T-H motif" evidence="4">
    <location>
        <begin position="44"/>
        <end position="63"/>
    </location>
</feature>
<gene>
    <name evidence="6" type="ORF">GCM10025780_01770</name>
</gene>
<evidence type="ECO:0000259" key="5">
    <source>
        <dbReference type="PROSITE" id="PS50977"/>
    </source>
</evidence>
<dbReference type="RefSeq" id="WP_345372118.1">
    <property type="nucleotide sequence ID" value="NZ_BAABLM010000001.1"/>
</dbReference>
<keyword evidence="7" id="KW-1185">Reference proteome</keyword>
<dbReference type="InterPro" id="IPR050109">
    <property type="entry name" value="HTH-type_TetR-like_transc_reg"/>
</dbReference>
<evidence type="ECO:0000256" key="1">
    <source>
        <dbReference type="ARBA" id="ARBA00023015"/>
    </source>
</evidence>
<dbReference type="Pfam" id="PF00440">
    <property type="entry name" value="TetR_N"/>
    <property type="match status" value="1"/>
</dbReference>
<evidence type="ECO:0000313" key="6">
    <source>
        <dbReference type="EMBL" id="GAA4664494.1"/>
    </source>
</evidence>
<accession>A0ABP8VHK3</accession>
<dbReference type="PANTHER" id="PTHR30055:SF234">
    <property type="entry name" value="HTH-TYPE TRANSCRIPTIONAL REGULATOR BETI"/>
    <property type="match status" value="1"/>
</dbReference>
<name>A0ABP8VHK3_9MICO</name>
<keyword evidence="1" id="KW-0805">Transcription regulation</keyword>
<keyword evidence="3" id="KW-0804">Transcription</keyword>
<dbReference type="Proteomes" id="UP001501295">
    <property type="component" value="Unassembled WGS sequence"/>
</dbReference>
<dbReference type="InterPro" id="IPR001647">
    <property type="entry name" value="HTH_TetR"/>
</dbReference>
<organism evidence="6 7">
    <name type="scientific">Frondihabitans cladoniiphilus</name>
    <dbReference type="NCBI Taxonomy" id="715785"/>
    <lineage>
        <taxon>Bacteria</taxon>
        <taxon>Bacillati</taxon>
        <taxon>Actinomycetota</taxon>
        <taxon>Actinomycetes</taxon>
        <taxon>Micrococcales</taxon>
        <taxon>Microbacteriaceae</taxon>
        <taxon>Frondihabitans</taxon>
    </lineage>
</organism>
<dbReference type="PROSITE" id="PS50977">
    <property type="entry name" value="HTH_TETR_2"/>
    <property type="match status" value="1"/>
</dbReference>
<dbReference type="Gene3D" id="1.10.357.10">
    <property type="entry name" value="Tetracycline Repressor, domain 2"/>
    <property type="match status" value="1"/>
</dbReference>
<dbReference type="EMBL" id="BAABLM010000001">
    <property type="protein sequence ID" value="GAA4664494.1"/>
    <property type="molecule type" value="Genomic_DNA"/>
</dbReference>
<dbReference type="InterPro" id="IPR009057">
    <property type="entry name" value="Homeodomain-like_sf"/>
</dbReference>
<evidence type="ECO:0000256" key="3">
    <source>
        <dbReference type="ARBA" id="ARBA00023163"/>
    </source>
</evidence>